<keyword evidence="5" id="KW-1185">Reference proteome</keyword>
<sequence>MYFRLLLLAGLASLPLLGTAQTTPTAPHYYVGLGASVLTSAPFQRYSTPAIYSPTLTAGGQLSPRWALQLGIGLGWQHAGYTLSDPNGAPSTIYSSTTQDRFLSVPVLARYTFTAPTARWRVDALGGLMLVHTASHTIYTVHYTNGREDEGTDTRYSDNTYSLSLGPAVRYALTPRVELTANALVNAALNRGYYDSFSDRLFLNALVGAHYTFGAN</sequence>
<gene>
    <name evidence="4" type="ORF">EAH73_21495</name>
</gene>
<dbReference type="Gene3D" id="2.40.160.20">
    <property type="match status" value="1"/>
</dbReference>
<feature type="chain" id="PRO_5021423485" description="Outer membrane protein beta-barrel domain-containing protein" evidence="2">
    <location>
        <begin position="21"/>
        <end position="216"/>
    </location>
</feature>
<evidence type="ECO:0000256" key="1">
    <source>
        <dbReference type="ARBA" id="ARBA00022729"/>
    </source>
</evidence>
<feature type="signal peptide" evidence="2">
    <location>
        <begin position="1"/>
        <end position="20"/>
    </location>
</feature>
<evidence type="ECO:0000313" key="4">
    <source>
        <dbReference type="EMBL" id="TPG59489.1"/>
    </source>
</evidence>
<proteinExistence type="predicted"/>
<dbReference type="RefSeq" id="WP_140469505.1">
    <property type="nucleotide sequence ID" value="NZ_RCYZ01000013.1"/>
</dbReference>
<name>A0A502GBM7_9BACT</name>
<dbReference type="EMBL" id="RCYZ01000013">
    <property type="protein sequence ID" value="TPG59489.1"/>
    <property type="molecule type" value="Genomic_DNA"/>
</dbReference>
<feature type="domain" description="Outer membrane protein beta-barrel" evidence="3">
    <location>
        <begin position="10"/>
        <end position="185"/>
    </location>
</feature>
<protein>
    <recommendedName>
        <fullName evidence="3">Outer membrane protein beta-barrel domain-containing protein</fullName>
    </recommendedName>
</protein>
<dbReference type="AlphaFoldDB" id="A0A502GBM7"/>
<dbReference type="InterPro" id="IPR027385">
    <property type="entry name" value="Beta-barrel_OMP"/>
</dbReference>
<keyword evidence="1 2" id="KW-0732">Signal</keyword>
<evidence type="ECO:0000313" key="5">
    <source>
        <dbReference type="Proteomes" id="UP000317646"/>
    </source>
</evidence>
<organism evidence="4 5">
    <name type="scientific">Hymenobacter nivis</name>
    <dbReference type="NCBI Taxonomy" id="1850093"/>
    <lineage>
        <taxon>Bacteria</taxon>
        <taxon>Pseudomonadati</taxon>
        <taxon>Bacteroidota</taxon>
        <taxon>Cytophagia</taxon>
        <taxon>Cytophagales</taxon>
        <taxon>Hymenobacteraceae</taxon>
        <taxon>Hymenobacter</taxon>
    </lineage>
</organism>
<dbReference type="InterPro" id="IPR011250">
    <property type="entry name" value="OMP/PagP_B-barrel"/>
</dbReference>
<evidence type="ECO:0000259" key="3">
    <source>
        <dbReference type="Pfam" id="PF13505"/>
    </source>
</evidence>
<dbReference type="SUPFAM" id="SSF56925">
    <property type="entry name" value="OMPA-like"/>
    <property type="match status" value="1"/>
</dbReference>
<accession>A0A502GBM7</accession>
<evidence type="ECO:0000256" key="2">
    <source>
        <dbReference type="SAM" id="SignalP"/>
    </source>
</evidence>
<dbReference type="OrthoDB" id="880426at2"/>
<reference evidence="4 5" key="1">
    <citation type="journal article" date="2019" name="Environ. Microbiol.">
        <title>Species interactions and distinct microbial communities in high Arctic permafrost affected cryosols are associated with the CH4 and CO2 gas fluxes.</title>
        <authorList>
            <person name="Altshuler I."/>
            <person name="Hamel J."/>
            <person name="Turney S."/>
            <person name="Magnuson E."/>
            <person name="Levesque R."/>
            <person name="Greer C."/>
            <person name="Whyte L.G."/>
        </authorList>
    </citation>
    <scope>NUCLEOTIDE SEQUENCE [LARGE SCALE GENOMIC DNA]</scope>
    <source>
        <strain evidence="4 5">S9.2P</strain>
    </source>
</reference>
<dbReference type="Pfam" id="PF13505">
    <property type="entry name" value="OMP_b-brl"/>
    <property type="match status" value="1"/>
</dbReference>
<comment type="caution">
    <text evidence="4">The sequence shown here is derived from an EMBL/GenBank/DDBJ whole genome shotgun (WGS) entry which is preliminary data.</text>
</comment>
<dbReference type="Proteomes" id="UP000317646">
    <property type="component" value="Unassembled WGS sequence"/>
</dbReference>